<organism evidence="3 4">
    <name type="scientific">Amphibalanus amphitrite</name>
    <name type="common">Striped barnacle</name>
    <name type="synonym">Balanus amphitrite</name>
    <dbReference type="NCBI Taxonomy" id="1232801"/>
    <lineage>
        <taxon>Eukaryota</taxon>
        <taxon>Metazoa</taxon>
        <taxon>Ecdysozoa</taxon>
        <taxon>Arthropoda</taxon>
        <taxon>Crustacea</taxon>
        <taxon>Multicrustacea</taxon>
        <taxon>Cirripedia</taxon>
        <taxon>Thoracica</taxon>
        <taxon>Thoracicalcarea</taxon>
        <taxon>Balanomorpha</taxon>
        <taxon>Balanoidea</taxon>
        <taxon>Balanidae</taxon>
        <taxon>Amphibalaninae</taxon>
        <taxon>Amphibalanus</taxon>
    </lineage>
</organism>
<sequence>MHYRPYSLGRSSSRVLEPTSSSQQLVPSSSGGTSREESPDQQPPAPWAAAGSPQAGADGKPPISVAQLIREERLRKALQSRRSFKQRLCTLINLTAAMLIIGGGAALLFLVPIVVDPAVATIQADFPARPVACRTERVRRYRTHSNCSWSSCREGCTSDLYYCVHVYVSHTPTEGAPPAEAILVVNVKTCGYPPRVNCSAFEDEYAREGAVFQCFVSGANASIAVAEFQPGQAGQEVLHALGIPLGAICLGTVTVCVLQLRPARCRRRPTPQRQPSAELKRSQQVWSTGVSPSRTAPTLSTVMEERGGSAVSSQPAELQLMEMKPLTSSESRLSPPPDP</sequence>
<dbReference type="PANTHER" id="PTHR12335:SF4">
    <property type="entry name" value="TIPE HOMOLOG 1, ISOFORM B"/>
    <property type="match status" value="1"/>
</dbReference>
<feature type="transmembrane region" description="Helical" evidence="2">
    <location>
        <begin position="91"/>
        <end position="115"/>
    </location>
</feature>
<evidence type="ECO:0000313" key="4">
    <source>
        <dbReference type="Proteomes" id="UP000440578"/>
    </source>
</evidence>
<dbReference type="PANTHER" id="PTHR12335">
    <property type="entry name" value="TIPE PROTEIN TEMPERATURE-INDUCED PARALYTIC E"/>
    <property type="match status" value="1"/>
</dbReference>
<reference evidence="3 4" key="1">
    <citation type="submission" date="2019-07" db="EMBL/GenBank/DDBJ databases">
        <title>Draft genome assembly of a fouling barnacle, Amphibalanus amphitrite (Darwin, 1854): The first reference genome for Thecostraca.</title>
        <authorList>
            <person name="Kim W."/>
        </authorList>
    </citation>
    <scope>NUCLEOTIDE SEQUENCE [LARGE SCALE GENOMIC DNA]</scope>
    <source>
        <strain evidence="3">SNU_AA5</strain>
        <tissue evidence="3">Soma without cirri and trophi</tissue>
    </source>
</reference>
<name>A0A6A4VDI4_AMPAM</name>
<comment type="caution">
    <text evidence="3">The sequence shown here is derived from an EMBL/GenBank/DDBJ whole genome shotgun (WGS) entry which is preliminary data.</text>
</comment>
<evidence type="ECO:0000313" key="3">
    <source>
        <dbReference type="EMBL" id="KAF0294437.1"/>
    </source>
</evidence>
<feature type="region of interest" description="Disordered" evidence="1">
    <location>
        <begin position="267"/>
        <end position="339"/>
    </location>
</feature>
<protein>
    <submittedName>
        <fullName evidence="3">Protein tipE</fullName>
    </submittedName>
</protein>
<dbReference type="AlphaFoldDB" id="A0A6A4VDI4"/>
<feature type="region of interest" description="Disordered" evidence="1">
    <location>
        <begin position="1"/>
        <end position="61"/>
    </location>
</feature>
<evidence type="ECO:0000256" key="2">
    <source>
        <dbReference type="SAM" id="Phobius"/>
    </source>
</evidence>
<dbReference type="OrthoDB" id="8175770at2759"/>
<keyword evidence="4" id="KW-1185">Reference proteome</keyword>
<dbReference type="InterPro" id="IPR031578">
    <property type="entry name" value="TipE"/>
</dbReference>
<dbReference type="Pfam" id="PF16972">
    <property type="entry name" value="TipE"/>
    <property type="match status" value="2"/>
</dbReference>
<feature type="transmembrane region" description="Helical" evidence="2">
    <location>
        <begin position="237"/>
        <end position="258"/>
    </location>
</feature>
<accession>A0A6A4VDI4</accession>
<gene>
    <name evidence="3" type="primary">tipE_2</name>
    <name evidence="3" type="ORF">FJT64_000751</name>
</gene>
<feature type="compositionally biased region" description="Low complexity" evidence="1">
    <location>
        <begin position="47"/>
        <end position="59"/>
    </location>
</feature>
<dbReference type="GO" id="GO:0017080">
    <property type="term" value="F:sodium channel regulator activity"/>
    <property type="evidence" value="ECO:0007669"/>
    <property type="project" value="TreeGrafter"/>
</dbReference>
<evidence type="ECO:0000256" key="1">
    <source>
        <dbReference type="SAM" id="MobiDB-lite"/>
    </source>
</evidence>
<proteinExistence type="predicted"/>
<dbReference type="GO" id="GO:0002028">
    <property type="term" value="P:regulation of sodium ion transport"/>
    <property type="evidence" value="ECO:0007669"/>
    <property type="project" value="TreeGrafter"/>
</dbReference>
<feature type="compositionally biased region" description="Polar residues" evidence="1">
    <location>
        <begin position="282"/>
        <end position="301"/>
    </location>
</feature>
<dbReference type="GO" id="GO:0005886">
    <property type="term" value="C:plasma membrane"/>
    <property type="evidence" value="ECO:0007669"/>
    <property type="project" value="TreeGrafter"/>
</dbReference>
<feature type="compositionally biased region" description="Low complexity" evidence="1">
    <location>
        <begin position="20"/>
        <end position="30"/>
    </location>
</feature>
<dbReference type="Proteomes" id="UP000440578">
    <property type="component" value="Unassembled WGS sequence"/>
</dbReference>
<keyword evidence="2" id="KW-0472">Membrane</keyword>
<keyword evidence="2" id="KW-0812">Transmembrane</keyword>
<dbReference type="EMBL" id="VIIS01001687">
    <property type="protein sequence ID" value="KAF0294437.1"/>
    <property type="molecule type" value="Genomic_DNA"/>
</dbReference>
<keyword evidence="2" id="KW-1133">Transmembrane helix</keyword>